<dbReference type="EMBL" id="CP021404">
    <property type="protein sequence ID" value="ATI43394.1"/>
    <property type="molecule type" value="Genomic_DNA"/>
</dbReference>
<name>A0A291M3B2_9RHOB</name>
<dbReference type="RefSeq" id="WP_088661913.1">
    <property type="nucleotide sequence ID" value="NZ_CP021404.1"/>
</dbReference>
<dbReference type="KEGG" id="cmag:CBW24_09915"/>
<protein>
    <submittedName>
        <fullName evidence="2">Uncharacterized protein</fullName>
    </submittedName>
</protein>
<dbReference type="Proteomes" id="UP000219050">
    <property type="component" value="Chromosome"/>
</dbReference>
<accession>A0A291M3B2</accession>
<sequence>MKTLGEADDPKGLIREAYRIDGIGAGECRSIFMDWALSIDGAAQPALRRLLARYGATDPLHPMTQVLKEGLGTSDPAPGQRRGGWRGRRGLT</sequence>
<reference evidence="2 3" key="1">
    <citation type="submission" date="2017-05" db="EMBL/GenBank/DDBJ databases">
        <title>Comparative genomic and metabolic analysis of manganese-oxidizing mechanisms in Celeribater manganoxidans DY25T: its adaption to the environment of polymetallic nodule.</title>
        <authorList>
            <person name="Wang X."/>
        </authorList>
    </citation>
    <scope>NUCLEOTIDE SEQUENCE [LARGE SCALE GENOMIC DNA]</scope>
    <source>
        <strain evidence="2 3">DY25</strain>
    </source>
</reference>
<evidence type="ECO:0000313" key="2">
    <source>
        <dbReference type="EMBL" id="ATI43394.1"/>
    </source>
</evidence>
<keyword evidence="3" id="KW-1185">Reference proteome</keyword>
<evidence type="ECO:0000313" key="3">
    <source>
        <dbReference type="Proteomes" id="UP000219050"/>
    </source>
</evidence>
<dbReference type="AlphaFoldDB" id="A0A291M3B2"/>
<proteinExistence type="predicted"/>
<feature type="region of interest" description="Disordered" evidence="1">
    <location>
        <begin position="68"/>
        <end position="92"/>
    </location>
</feature>
<dbReference type="OrthoDB" id="7778431at2"/>
<organism evidence="2 3">
    <name type="scientific">Pacificitalea manganoxidans</name>
    <dbReference type="NCBI Taxonomy" id="1411902"/>
    <lineage>
        <taxon>Bacteria</taxon>
        <taxon>Pseudomonadati</taxon>
        <taxon>Pseudomonadota</taxon>
        <taxon>Alphaproteobacteria</taxon>
        <taxon>Rhodobacterales</taxon>
        <taxon>Paracoccaceae</taxon>
        <taxon>Pacificitalea</taxon>
    </lineage>
</organism>
<evidence type="ECO:0000256" key="1">
    <source>
        <dbReference type="SAM" id="MobiDB-lite"/>
    </source>
</evidence>
<gene>
    <name evidence="2" type="ORF">CBW24_09915</name>
</gene>
<feature type="compositionally biased region" description="Basic residues" evidence="1">
    <location>
        <begin position="83"/>
        <end position="92"/>
    </location>
</feature>